<dbReference type="EMBL" id="BAAAQW010000006">
    <property type="protein sequence ID" value="GAA2200996.1"/>
    <property type="molecule type" value="Genomic_DNA"/>
</dbReference>
<dbReference type="InterPro" id="IPR029058">
    <property type="entry name" value="AB_hydrolase_fold"/>
</dbReference>
<gene>
    <name evidence="2" type="ORF">GCM10009849_23730</name>
</gene>
<evidence type="ECO:0000313" key="3">
    <source>
        <dbReference type="Proteomes" id="UP001500432"/>
    </source>
</evidence>
<protein>
    <submittedName>
        <fullName evidence="2">Alpha/beta hydrolase</fullName>
    </submittedName>
</protein>
<dbReference type="SUPFAM" id="SSF53474">
    <property type="entry name" value="alpha/beta-Hydrolases"/>
    <property type="match status" value="1"/>
</dbReference>
<keyword evidence="3" id="KW-1185">Reference proteome</keyword>
<dbReference type="RefSeq" id="WP_344299934.1">
    <property type="nucleotide sequence ID" value="NZ_BAAAQW010000006.1"/>
</dbReference>
<dbReference type="GO" id="GO:0016787">
    <property type="term" value="F:hydrolase activity"/>
    <property type="evidence" value="ECO:0007669"/>
    <property type="project" value="UniProtKB-KW"/>
</dbReference>
<proteinExistence type="predicted"/>
<dbReference type="PANTHER" id="PTHR43798">
    <property type="entry name" value="MONOACYLGLYCEROL LIPASE"/>
    <property type="match status" value="1"/>
</dbReference>
<organism evidence="2 3">
    <name type="scientific">Sinomonas flava</name>
    <dbReference type="NCBI Taxonomy" id="496857"/>
    <lineage>
        <taxon>Bacteria</taxon>
        <taxon>Bacillati</taxon>
        <taxon>Actinomycetota</taxon>
        <taxon>Actinomycetes</taxon>
        <taxon>Micrococcales</taxon>
        <taxon>Micrococcaceae</taxon>
        <taxon>Sinomonas</taxon>
    </lineage>
</organism>
<dbReference type="PANTHER" id="PTHR43798:SF33">
    <property type="entry name" value="HYDROLASE, PUTATIVE (AFU_ORTHOLOGUE AFUA_2G14860)-RELATED"/>
    <property type="match status" value="1"/>
</dbReference>
<dbReference type="Proteomes" id="UP001500432">
    <property type="component" value="Unassembled WGS sequence"/>
</dbReference>
<keyword evidence="2" id="KW-0378">Hydrolase</keyword>
<evidence type="ECO:0000259" key="1">
    <source>
        <dbReference type="Pfam" id="PF12697"/>
    </source>
</evidence>
<dbReference type="PRINTS" id="PR00111">
    <property type="entry name" value="ABHYDROLASE"/>
</dbReference>
<comment type="caution">
    <text evidence="2">The sequence shown here is derived from an EMBL/GenBank/DDBJ whole genome shotgun (WGS) entry which is preliminary data.</text>
</comment>
<dbReference type="InterPro" id="IPR000073">
    <property type="entry name" value="AB_hydrolase_1"/>
</dbReference>
<dbReference type="Gene3D" id="3.40.50.1820">
    <property type="entry name" value="alpha/beta hydrolase"/>
    <property type="match status" value="1"/>
</dbReference>
<accession>A0ABN3BVU5</accession>
<dbReference type="Pfam" id="PF12697">
    <property type="entry name" value="Abhydrolase_6"/>
    <property type="match status" value="1"/>
</dbReference>
<name>A0ABN3BVU5_9MICC</name>
<dbReference type="InterPro" id="IPR050266">
    <property type="entry name" value="AB_hydrolase_sf"/>
</dbReference>
<feature type="domain" description="AB hydrolase-1" evidence="1">
    <location>
        <begin position="34"/>
        <end position="262"/>
    </location>
</feature>
<reference evidence="2 3" key="1">
    <citation type="journal article" date="2019" name="Int. J. Syst. Evol. Microbiol.">
        <title>The Global Catalogue of Microorganisms (GCM) 10K type strain sequencing project: providing services to taxonomists for standard genome sequencing and annotation.</title>
        <authorList>
            <consortium name="The Broad Institute Genomics Platform"/>
            <consortium name="The Broad Institute Genome Sequencing Center for Infectious Disease"/>
            <person name="Wu L."/>
            <person name="Ma J."/>
        </authorList>
    </citation>
    <scope>NUCLEOTIDE SEQUENCE [LARGE SCALE GENOMIC DNA]</scope>
    <source>
        <strain evidence="2 3">JCM 16034</strain>
    </source>
</reference>
<sequence length="275" mass="28659">MSGAGAAGAPGPPAESGYLPPGLPFFRVGTGRPLVVLPGLGAPHEVPRGFERAAEAGPLRAFALSREVWWIGRRSGLPRTTTMGDLAADTAQALAAFDGPVDVVGISTGGSVALQLAADHPRLVRRLVLVAAGCRLGELGRRGQRAVLDRLDGGDRRGAGAEMVRLIGVRPVARQLEAWIGWLAGPLMLPRFTDDLAAVILAEDAFDLTARLPSITTPTLVVGGDEDSPYGPAVFSETAAGLPNGRLRLYSGRGHVGVQRAPGFARDVLTFLDTP</sequence>
<evidence type="ECO:0000313" key="2">
    <source>
        <dbReference type="EMBL" id="GAA2200996.1"/>
    </source>
</evidence>